<proteinExistence type="predicted"/>
<protein>
    <submittedName>
        <fullName evidence="2">Uncharacterized protein</fullName>
    </submittedName>
</protein>
<dbReference type="EMBL" id="JAXCGZ010003903">
    <property type="protein sequence ID" value="KAK7082726.1"/>
    <property type="molecule type" value="Genomic_DNA"/>
</dbReference>
<keyword evidence="1" id="KW-1133">Transmembrane helix</keyword>
<dbReference type="Proteomes" id="UP001381693">
    <property type="component" value="Unassembled WGS sequence"/>
</dbReference>
<dbReference type="AlphaFoldDB" id="A0AAN8XEK7"/>
<feature type="transmembrane region" description="Helical" evidence="1">
    <location>
        <begin position="36"/>
        <end position="55"/>
    </location>
</feature>
<evidence type="ECO:0000256" key="1">
    <source>
        <dbReference type="SAM" id="Phobius"/>
    </source>
</evidence>
<reference evidence="2 3" key="1">
    <citation type="submission" date="2023-11" db="EMBL/GenBank/DDBJ databases">
        <title>Halocaridina rubra genome assembly.</title>
        <authorList>
            <person name="Smith C."/>
        </authorList>
    </citation>
    <scope>NUCLEOTIDE SEQUENCE [LARGE SCALE GENOMIC DNA]</scope>
    <source>
        <strain evidence="2">EP-1</strain>
        <tissue evidence="2">Whole</tissue>
    </source>
</reference>
<evidence type="ECO:0000313" key="2">
    <source>
        <dbReference type="EMBL" id="KAK7082726.1"/>
    </source>
</evidence>
<organism evidence="2 3">
    <name type="scientific">Halocaridina rubra</name>
    <name type="common">Hawaiian red shrimp</name>
    <dbReference type="NCBI Taxonomy" id="373956"/>
    <lineage>
        <taxon>Eukaryota</taxon>
        <taxon>Metazoa</taxon>
        <taxon>Ecdysozoa</taxon>
        <taxon>Arthropoda</taxon>
        <taxon>Crustacea</taxon>
        <taxon>Multicrustacea</taxon>
        <taxon>Malacostraca</taxon>
        <taxon>Eumalacostraca</taxon>
        <taxon>Eucarida</taxon>
        <taxon>Decapoda</taxon>
        <taxon>Pleocyemata</taxon>
        <taxon>Caridea</taxon>
        <taxon>Atyoidea</taxon>
        <taxon>Atyidae</taxon>
        <taxon>Halocaridina</taxon>
    </lineage>
</organism>
<name>A0AAN8XEK7_HALRR</name>
<accession>A0AAN8XEK7</accession>
<keyword evidence="1" id="KW-0472">Membrane</keyword>
<comment type="caution">
    <text evidence="2">The sequence shown here is derived from an EMBL/GenBank/DDBJ whole genome shotgun (WGS) entry which is preliminary data.</text>
</comment>
<keyword evidence="1" id="KW-0812">Transmembrane</keyword>
<evidence type="ECO:0000313" key="3">
    <source>
        <dbReference type="Proteomes" id="UP001381693"/>
    </source>
</evidence>
<sequence length="119" mass="13336">MRILLITRYLGISRSRDTAAKEPILIDMACKRNKPCLWFFFSFINAFVLFVSYTYGTETLDVFPNYSLNDVNGDYLFNDPAGKECVCKARLMAKVSCQVATILKLPNGSEVGNGDASFN</sequence>
<gene>
    <name evidence="2" type="ORF">SK128_022504</name>
</gene>
<keyword evidence="3" id="KW-1185">Reference proteome</keyword>